<evidence type="ECO:0000313" key="2">
    <source>
        <dbReference type="EnsemblMetazoa" id="ACOM027774-PA.1"/>
    </source>
</evidence>
<proteinExistence type="predicted"/>
<dbReference type="Proteomes" id="UP000075882">
    <property type="component" value="Unassembled WGS sequence"/>
</dbReference>
<evidence type="ECO:0008006" key="3">
    <source>
        <dbReference type="Google" id="ProtNLM"/>
    </source>
</evidence>
<organism evidence="2">
    <name type="scientific">Anopheles coluzzii</name>
    <name type="common">African malaria mosquito</name>
    <dbReference type="NCBI Taxonomy" id="1518534"/>
    <lineage>
        <taxon>Eukaryota</taxon>
        <taxon>Metazoa</taxon>
        <taxon>Ecdysozoa</taxon>
        <taxon>Arthropoda</taxon>
        <taxon>Hexapoda</taxon>
        <taxon>Insecta</taxon>
        <taxon>Pterygota</taxon>
        <taxon>Neoptera</taxon>
        <taxon>Endopterygota</taxon>
        <taxon>Diptera</taxon>
        <taxon>Nematocera</taxon>
        <taxon>Culicoidea</taxon>
        <taxon>Culicidae</taxon>
        <taxon>Anophelinae</taxon>
        <taxon>Anopheles</taxon>
    </lineage>
</organism>
<accession>A0A8W7P997</accession>
<reference evidence="2" key="1">
    <citation type="submission" date="2022-08" db="UniProtKB">
        <authorList>
            <consortium name="EnsemblMetazoa"/>
        </authorList>
    </citation>
    <scope>IDENTIFICATION</scope>
</reference>
<dbReference type="AlphaFoldDB" id="A0A8W7P997"/>
<name>A0A8W7P997_ANOCL</name>
<feature type="compositionally biased region" description="Basic and acidic residues" evidence="1">
    <location>
        <begin position="1"/>
        <end position="12"/>
    </location>
</feature>
<dbReference type="EnsemblMetazoa" id="ACOM027774-RA">
    <property type="protein sequence ID" value="ACOM027774-PA.1"/>
    <property type="gene ID" value="ACOM027774"/>
</dbReference>
<feature type="region of interest" description="Disordered" evidence="1">
    <location>
        <begin position="1"/>
        <end position="20"/>
    </location>
</feature>
<evidence type="ECO:0000256" key="1">
    <source>
        <dbReference type="SAM" id="MobiDB-lite"/>
    </source>
</evidence>
<sequence length="301" mass="32409">LAKYSKLPEHRPSGPIGQDSIYPAIPSSISVRKVMGKRPAITTANTTVRTTANTTANTTVRTTANTTANTTVRTTANTTANATANTIVRTTANTTANATTNTTANATANTIVRTTANATANKTIPASLPENKIPRRPIVVPAKAGVPATVPAVVATDGPAVAPPLTDVLQVITELSATINRRFDELAAKIVTMKKEVTVTRKTANEVMATDPTKRLREVRDIVFDGGFISRCRWSRRNGKVAMAHYPNVCELFRKAAATWKAPITTAYVVDFFKRVLRYPAKSKNVNNELMHNVNNNDNLG</sequence>
<protein>
    <recommendedName>
        <fullName evidence="3">DUF4806 domain-containing protein</fullName>
    </recommendedName>
</protein>